<accession>A0A5C3E801</accession>
<evidence type="ECO:0000313" key="2">
    <source>
        <dbReference type="EMBL" id="SPO26260.1"/>
    </source>
</evidence>
<dbReference type="AlphaFoldDB" id="A0A5C3E801"/>
<gene>
    <name evidence="2" type="ORF">UTRI_02536</name>
</gene>
<feature type="region of interest" description="Disordered" evidence="1">
    <location>
        <begin position="1"/>
        <end position="130"/>
    </location>
</feature>
<name>A0A5C3E801_9BASI</name>
<feature type="compositionally biased region" description="Basic residues" evidence="1">
    <location>
        <begin position="19"/>
        <end position="28"/>
    </location>
</feature>
<feature type="region of interest" description="Disordered" evidence="1">
    <location>
        <begin position="144"/>
        <end position="163"/>
    </location>
</feature>
<proteinExistence type="predicted"/>
<keyword evidence="3" id="KW-1185">Reference proteome</keyword>
<dbReference type="EMBL" id="OOIN01000013">
    <property type="protein sequence ID" value="SPO26260.1"/>
    <property type="molecule type" value="Genomic_DNA"/>
</dbReference>
<evidence type="ECO:0000313" key="3">
    <source>
        <dbReference type="Proteomes" id="UP000324022"/>
    </source>
</evidence>
<reference evidence="2 3" key="1">
    <citation type="submission" date="2018-03" db="EMBL/GenBank/DDBJ databases">
        <authorList>
            <person name="Guldener U."/>
        </authorList>
    </citation>
    <scope>NUCLEOTIDE SEQUENCE [LARGE SCALE GENOMIC DNA]</scope>
    <source>
        <strain evidence="2 3">NBRC100155</strain>
    </source>
</reference>
<dbReference type="Proteomes" id="UP000324022">
    <property type="component" value="Unassembled WGS sequence"/>
</dbReference>
<feature type="compositionally biased region" description="Basic and acidic residues" evidence="1">
    <location>
        <begin position="29"/>
        <end position="42"/>
    </location>
</feature>
<protein>
    <submittedName>
        <fullName evidence="2">Uncharacterized protein</fullName>
    </submittedName>
</protein>
<feature type="compositionally biased region" description="Low complexity" evidence="1">
    <location>
        <begin position="9"/>
        <end position="18"/>
    </location>
</feature>
<organism evidence="2 3">
    <name type="scientific">Ustilago trichophora</name>
    <dbReference type="NCBI Taxonomy" id="86804"/>
    <lineage>
        <taxon>Eukaryota</taxon>
        <taxon>Fungi</taxon>
        <taxon>Dikarya</taxon>
        <taxon>Basidiomycota</taxon>
        <taxon>Ustilaginomycotina</taxon>
        <taxon>Ustilaginomycetes</taxon>
        <taxon>Ustilaginales</taxon>
        <taxon>Ustilaginaceae</taxon>
        <taxon>Ustilago</taxon>
    </lineage>
</organism>
<sequence>MPAEKHNIASSSSAGPSSTRRRLSKGKQRAMESDQDSYREESVQETSDVPPSTPALQARPGAKKKRPEAFRPGGGRARHGARDGGSYAAVFDAPDVDFAQLDDPRTNSGAQPVASRVGEPAAFPPSSTSVVTRAVDKIEQEVLETMTDAANQRPSPGPSSRRP</sequence>
<evidence type="ECO:0000256" key="1">
    <source>
        <dbReference type="SAM" id="MobiDB-lite"/>
    </source>
</evidence>
<feature type="compositionally biased region" description="Low complexity" evidence="1">
    <location>
        <begin position="84"/>
        <end position="99"/>
    </location>
</feature>